<reference evidence="4 5" key="1">
    <citation type="journal article" date="2020" name="Nature">
        <title>Bacterial chemolithoautotrophy via manganese oxidation.</title>
        <authorList>
            <person name="Yu H."/>
            <person name="Leadbetter J.R."/>
        </authorList>
    </citation>
    <scope>NUCLEOTIDE SEQUENCE [LARGE SCALE GENOMIC DNA]</scope>
    <source>
        <strain evidence="4 5">Mn-1</strain>
    </source>
</reference>
<dbReference type="PANTHER" id="PTHR43833">
    <property type="entry name" value="POTASSIUM CHANNEL PROTEIN 2-RELATED-RELATED"/>
    <property type="match status" value="1"/>
</dbReference>
<feature type="domain" description="RCK N-terminal" evidence="3">
    <location>
        <begin position="30"/>
        <end position="153"/>
    </location>
</feature>
<accession>A0A7X6DME8</accession>
<organism evidence="4 5">
    <name type="scientific">Candidatus Manganitrophus noduliformans</name>
    <dbReference type="NCBI Taxonomy" id="2606439"/>
    <lineage>
        <taxon>Bacteria</taxon>
        <taxon>Pseudomonadati</taxon>
        <taxon>Nitrospirota</taxon>
        <taxon>Nitrospiria</taxon>
        <taxon>Candidatus Troglogloeales</taxon>
        <taxon>Candidatus Manganitrophaceae</taxon>
        <taxon>Candidatus Manganitrophus</taxon>
    </lineage>
</organism>
<dbReference type="InterPro" id="IPR003148">
    <property type="entry name" value="RCK_N"/>
</dbReference>
<keyword evidence="5" id="KW-1185">Reference proteome</keyword>
<dbReference type="PROSITE" id="PS51201">
    <property type="entry name" value="RCK_N"/>
    <property type="match status" value="1"/>
</dbReference>
<dbReference type="GO" id="GO:0005886">
    <property type="term" value="C:plasma membrane"/>
    <property type="evidence" value="ECO:0007669"/>
    <property type="project" value="InterPro"/>
</dbReference>
<keyword evidence="1" id="KW-0813">Transport</keyword>
<dbReference type="InterPro" id="IPR006036">
    <property type="entry name" value="K_uptake_TrkA"/>
</dbReference>
<dbReference type="EMBL" id="VTOW01000001">
    <property type="protein sequence ID" value="NKE69787.1"/>
    <property type="molecule type" value="Genomic_DNA"/>
</dbReference>
<dbReference type="SUPFAM" id="SSF51735">
    <property type="entry name" value="NAD(P)-binding Rossmann-fold domains"/>
    <property type="match status" value="1"/>
</dbReference>
<gene>
    <name evidence="4" type="ORF">MNODULE_03380</name>
</gene>
<sequence>MMRPGRDRGSPFELPGPNDYTVDKLTLGETMHIVILGSGRLGSRLANALVQKGHKITIVDAEETKFKNLEEHESIQRVGGNIFNEETADLVFAEPVDVFIAVTGSDNINLMVSQAMQKKYKIPKVLIRVFDPTLSSVYRDLGLETVCPTNFALQEMLKMLEKGV</sequence>
<dbReference type="Gene3D" id="3.40.50.720">
    <property type="entry name" value="NAD(P)-binding Rossmann-like Domain"/>
    <property type="match status" value="1"/>
</dbReference>
<dbReference type="AlphaFoldDB" id="A0A7X6DME8"/>
<evidence type="ECO:0000313" key="5">
    <source>
        <dbReference type="Proteomes" id="UP000534783"/>
    </source>
</evidence>
<dbReference type="Pfam" id="PF02254">
    <property type="entry name" value="TrkA_N"/>
    <property type="match status" value="1"/>
</dbReference>
<evidence type="ECO:0000256" key="2">
    <source>
        <dbReference type="ARBA" id="ARBA00022958"/>
    </source>
</evidence>
<keyword evidence="1" id="KW-0633">Potassium transport</keyword>
<evidence type="ECO:0000256" key="1">
    <source>
        <dbReference type="ARBA" id="ARBA00022538"/>
    </source>
</evidence>
<dbReference type="InterPro" id="IPR036291">
    <property type="entry name" value="NAD(P)-bd_dom_sf"/>
</dbReference>
<dbReference type="GO" id="GO:0015079">
    <property type="term" value="F:potassium ion transmembrane transporter activity"/>
    <property type="evidence" value="ECO:0007669"/>
    <property type="project" value="InterPro"/>
</dbReference>
<proteinExistence type="predicted"/>
<evidence type="ECO:0000313" key="4">
    <source>
        <dbReference type="EMBL" id="NKE69787.1"/>
    </source>
</evidence>
<protein>
    <submittedName>
        <fullName evidence="4">TrkA family potassium uptake protein</fullName>
    </submittedName>
</protein>
<dbReference type="InterPro" id="IPR050721">
    <property type="entry name" value="Trk_Ktr_HKT_K-transport"/>
</dbReference>
<evidence type="ECO:0000259" key="3">
    <source>
        <dbReference type="PROSITE" id="PS51201"/>
    </source>
</evidence>
<comment type="caution">
    <text evidence="4">The sequence shown here is derived from an EMBL/GenBank/DDBJ whole genome shotgun (WGS) entry which is preliminary data.</text>
</comment>
<keyword evidence="1" id="KW-0406">Ion transport</keyword>
<dbReference type="Proteomes" id="UP000534783">
    <property type="component" value="Unassembled WGS sequence"/>
</dbReference>
<keyword evidence="2" id="KW-0630">Potassium</keyword>
<dbReference type="PRINTS" id="PR00335">
    <property type="entry name" value="KUPTAKETRKA"/>
</dbReference>
<name>A0A7X6DME8_9BACT</name>